<reference evidence="10 11" key="1">
    <citation type="journal article" date="2016" name="Front. Microbiol.">
        <title>Fuerstia marisgermanicae gen. nov., sp. nov., an Unusual Member of the Phylum Planctomycetes from the German Wadden Sea.</title>
        <authorList>
            <person name="Kohn T."/>
            <person name="Heuer A."/>
            <person name="Jogler M."/>
            <person name="Vollmers J."/>
            <person name="Boedeker C."/>
            <person name="Bunk B."/>
            <person name="Rast P."/>
            <person name="Borchert D."/>
            <person name="Glockner I."/>
            <person name="Freese H.M."/>
            <person name="Klenk H.P."/>
            <person name="Overmann J."/>
            <person name="Kaster A.K."/>
            <person name="Rohde M."/>
            <person name="Wiegand S."/>
            <person name="Jogler C."/>
        </authorList>
    </citation>
    <scope>NUCLEOTIDE SEQUENCE [LARGE SCALE GENOMIC DNA]</scope>
    <source>
        <strain evidence="10 11">NH11</strain>
    </source>
</reference>
<dbReference type="PROSITE" id="PS00163">
    <property type="entry name" value="FUMARATE_LYASES"/>
    <property type="match status" value="1"/>
</dbReference>
<dbReference type="PANTHER" id="PTHR43814:SF1">
    <property type="entry name" value="ARGININOSUCCINATE LYASE"/>
    <property type="match status" value="1"/>
</dbReference>
<dbReference type="FunFam" id="1.10.275.10:FF:000002">
    <property type="entry name" value="Argininosuccinate lyase"/>
    <property type="match status" value="1"/>
</dbReference>
<dbReference type="Gene3D" id="1.20.200.10">
    <property type="entry name" value="Fumarase/aspartase (Central domain)"/>
    <property type="match status" value="1"/>
</dbReference>
<keyword evidence="6 7" id="KW-0456">Lyase</keyword>
<dbReference type="PRINTS" id="PR00149">
    <property type="entry name" value="FUMRATELYASE"/>
</dbReference>
<evidence type="ECO:0000256" key="2">
    <source>
        <dbReference type="ARBA" id="ARBA00004941"/>
    </source>
</evidence>
<dbReference type="Gene3D" id="1.10.275.10">
    <property type="entry name" value="Fumarase/aspartase (N-terminal domain)"/>
    <property type="match status" value="1"/>
</dbReference>
<dbReference type="KEGG" id="fmr:Fuma_01045"/>
<feature type="domain" description="Argininosuccinate lyase C-terminal" evidence="9">
    <location>
        <begin position="446"/>
        <end position="513"/>
    </location>
</feature>
<keyword evidence="7" id="KW-0963">Cytoplasm</keyword>
<dbReference type="SUPFAM" id="SSF48557">
    <property type="entry name" value="L-aspartase-like"/>
    <property type="match status" value="1"/>
</dbReference>
<dbReference type="InterPro" id="IPR008948">
    <property type="entry name" value="L-Aspartase-like"/>
</dbReference>
<evidence type="ECO:0000256" key="1">
    <source>
        <dbReference type="ARBA" id="ARBA00000985"/>
    </source>
</evidence>
<evidence type="ECO:0000256" key="3">
    <source>
        <dbReference type="ARBA" id="ARBA00012338"/>
    </source>
</evidence>
<dbReference type="Pfam" id="PF14698">
    <property type="entry name" value="ASL_C2"/>
    <property type="match status" value="1"/>
</dbReference>
<comment type="catalytic activity">
    <reaction evidence="1 7">
        <text>2-(N(omega)-L-arginino)succinate = fumarate + L-arginine</text>
        <dbReference type="Rhea" id="RHEA:24020"/>
        <dbReference type="ChEBI" id="CHEBI:29806"/>
        <dbReference type="ChEBI" id="CHEBI:32682"/>
        <dbReference type="ChEBI" id="CHEBI:57472"/>
        <dbReference type="EC" id="4.3.2.1"/>
    </reaction>
</comment>
<organism evidence="10 11">
    <name type="scientific">Fuerstiella marisgermanici</name>
    <dbReference type="NCBI Taxonomy" id="1891926"/>
    <lineage>
        <taxon>Bacteria</taxon>
        <taxon>Pseudomonadati</taxon>
        <taxon>Planctomycetota</taxon>
        <taxon>Planctomycetia</taxon>
        <taxon>Planctomycetales</taxon>
        <taxon>Planctomycetaceae</taxon>
        <taxon>Fuerstiella</taxon>
    </lineage>
</organism>
<dbReference type="EMBL" id="CP017641">
    <property type="protein sequence ID" value="APZ91457.1"/>
    <property type="molecule type" value="Genomic_DNA"/>
</dbReference>
<dbReference type="InterPro" id="IPR000362">
    <property type="entry name" value="Fumarate_lyase_fam"/>
</dbReference>
<dbReference type="GO" id="GO:0005829">
    <property type="term" value="C:cytosol"/>
    <property type="evidence" value="ECO:0007669"/>
    <property type="project" value="TreeGrafter"/>
</dbReference>
<evidence type="ECO:0000256" key="6">
    <source>
        <dbReference type="ARBA" id="ARBA00023239"/>
    </source>
</evidence>
<evidence type="ECO:0000259" key="8">
    <source>
        <dbReference type="Pfam" id="PF00206"/>
    </source>
</evidence>
<dbReference type="NCBIfam" id="TIGR00838">
    <property type="entry name" value="argH"/>
    <property type="match status" value="1"/>
</dbReference>
<evidence type="ECO:0000313" key="10">
    <source>
        <dbReference type="EMBL" id="APZ91457.1"/>
    </source>
</evidence>
<dbReference type="HAMAP" id="MF_00006">
    <property type="entry name" value="Arg_succ_lyase"/>
    <property type="match status" value="1"/>
</dbReference>
<dbReference type="STRING" id="1891926.Fuma_01045"/>
<dbReference type="InterPro" id="IPR020557">
    <property type="entry name" value="Fumarate_lyase_CS"/>
</dbReference>
<dbReference type="UniPathway" id="UPA00068">
    <property type="reaction ID" value="UER00114"/>
</dbReference>
<sequence>MGRQRASANCLRPIRGFSESRELIPWAYAHGQVLSPSGLKHNCFKTKRSDDVRPQVGHTEHCKKHALTYSAHRLKLTEENEKMAKAWGGRFQQETDPRVESFTESISFDSRLFEVDVRGSIAHATMLASVGLISEAERDQICQTLKTIRDEIAAGNFPFQAALEDIHMHIESALIERIGDVGRKLHTGRSRNDQVSTDLKLYVRDAIDELDALLLDVQRAFVGRCEQDAGVVLPGYTHMQRAQPVQAAHYWLAYCEKIQRDRDRLADCRKRVNVCPLGSAALAGTSLPIDREMTAQLLGFDSVAGNSLDVSSDRDYLTEFAFCTSLIATHLSTWCEEWIIWFTTEFGFIKLPDAYTTGSSIMPQKRNPDVLELIRGKTARVMAAVPQLLLLTKSLPMAYNRDLQEDKLAMFAAFDTIKACLELTPAIVAGAELNREQIASRLEDGFLDATALMEYLIKKGVPMRTGHGTVGKLVAKCEAANCRLKDLSLADLQEACELIEEDVYGVLGTENAMKALQSYGSGGEQPVADRVRAWQAAMG</sequence>
<dbReference type="Gene3D" id="1.10.40.30">
    <property type="entry name" value="Fumarase/aspartase (C-terminal domain)"/>
    <property type="match status" value="1"/>
</dbReference>
<keyword evidence="4 7" id="KW-0055">Arginine biosynthesis</keyword>
<name>A0A1P8WBL1_9PLAN</name>
<comment type="subcellular location">
    <subcellularLocation>
        <location evidence="7">Cytoplasm</location>
    </subcellularLocation>
</comment>
<gene>
    <name evidence="7 10" type="primary">argH</name>
    <name evidence="10" type="ORF">Fuma_01045</name>
</gene>
<dbReference type="CDD" id="cd01359">
    <property type="entry name" value="Argininosuccinate_lyase"/>
    <property type="match status" value="1"/>
</dbReference>
<dbReference type="FunFam" id="1.10.40.30:FF:000001">
    <property type="entry name" value="Argininosuccinate lyase"/>
    <property type="match status" value="1"/>
</dbReference>
<dbReference type="FunFam" id="1.20.200.10:FF:000015">
    <property type="entry name" value="argininosuccinate lyase isoform X2"/>
    <property type="match status" value="1"/>
</dbReference>
<evidence type="ECO:0000256" key="5">
    <source>
        <dbReference type="ARBA" id="ARBA00022605"/>
    </source>
</evidence>
<dbReference type="PANTHER" id="PTHR43814">
    <property type="entry name" value="ARGININOSUCCINATE LYASE"/>
    <property type="match status" value="1"/>
</dbReference>
<dbReference type="Pfam" id="PF00206">
    <property type="entry name" value="Lyase_1"/>
    <property type="match status" value="1"/>
</dbReference>
<keyword evidence="11" id="KW-1185">Reference proteome</keyword>
<dbReference type="InterPro" id="IPR009049">
    <property type="entry name" value="Argininosuccinate_lyase"/>
</dbReference>
<comment type="similarity">
    <text evidence="7">Belongs to the lyase 1 family. Argininosuccinate lyase subfamily.</text>
</comment>
<comment type="pathway">
    <text evidence="2 7">Amino-acid biosynthesis; L-arginine biosynthesis; L-arginine from L-ornithine and carbamoyl phosphate: step 3/3.</text>
</comment>
<dbReference type="InterPro" id="IPR029419">
    <property type="entry name" value="Arg_succ_lyase_C"/>
</dbReference>
<feature type="domain" description="Fumarate lyase N-terminal" evidence="8">
    <location>
        <begin position="89"/>
        <end position="382"/>
    </location>
</feature>
<dbReference type="PRINTS" id="PR00145">
    <property type="entry name" value="ARGSUCLYASE"/>
</dbReference>
<dbReference type="AlphaFoldDB" id="A0A1P8WBL1"/>
<evidence type="ECO:0000313" key="11">
    <source>
        <dbReference type="Proteomes" id="UP000187735"/>
    </source>
</evidence>
<evidence type="ECO:0000256" key="4">
    <source>
        <dbReference type="ARBA" id="ARBA00022571"/>
    </source>
</evidence>
<dbReference type="GO" id="GO:0042450">
    <property type="term" value="P:L-arginine biosynthetic process via ornithine"/>
    <property type="evidence" value="ECO:0007669"/>
    <property type="project" value="UniProtKB-UniRule"/>
</dbReference>
<accession>A0A1P8WBL1</accession>
<protein>
    <recommendedName>
        <fullName evidence="3 7">Argininosuccinate lyase</fullName>
        <shortName evidence="7">ASAL</shortName>
        <ecNumber evidence="3 7">4.3.2.1</ecNumber>
    </recommendedName>
    <alternativeName>
        <fullName evidence="7">Arginosuccinase</fullName>
    </alternativeName>
</protein>
<dbReference type="InterPro" id="IPR022761">
    <property type="entry name" value="Fumarate_lyase_N"/>
</dbReference>
<dbReference type="Proteomes" id="UP000187735">
    <property type="component" value="Chromosome"/>
</dbReference>
<dbReference type="GO" id="GO:0004056">
    <property type="term" value="F:argininosuccinate lyase activity"/>
    <property type="evidence" value="ECO:0007669"/>
    <property type="project" value="UniProtKB-UniRule"/>
</dbReference>
<evidence type="ECO:0000259" key="9">
    <source>
        <dbReference type="Pfam" id="PF14698"/>
    </source>
</evidence>
<keyword evidence="5 7" id="KW-0028">Amino-acid biosynthesis</keyword>
<dbReference type="EC" id="4.3.2.1" evidence="3 7"/>
<evidence type="ECO:0000256" key="7">
    <source>
        <dbReference type="HAMAP-Rule" id="MF_00006"/>
    </source>
</evidence>
<proteinExistence type="inferred from homology"/>
<dbReference type="InterPro" id="IPR024083">
    <property type="entry name" value="Fumarase/histidase_N"/>
</dbReference>